<evidence type="ECO:0000313" key="4">
    <source>
        <dbReference type="Proteomes" id="UP000015500"/>
    </source>
</evidence>
<dbReference type="InterPro" id="IPR016032">
    <property type="entry name" value="Sig_transdc_resp-reg_C-effctor"/>
</dbReference>
<dbReference type="STRING" id="1921421.M493_04657"/>
<dbReference type="GO" id="GO:0006355">
    <property type="term" value="P:regulation of DNA-templated transcription"/>
    <property type="evidence" value="ECO:0007669"/>
    <property type="project" value="InterPro"/>
</dbReference>
<evidence type="ECO:0000256" key="2">
    <source>
        <dbReference type="ARBA" id="ARBA00023163"/>
    </source>
</evidence>
<gene>
    <name evidence="3" type="ORF">M493_04657</name>
</gene>
<dbReference type="EMBL" id="CP006254">
    <property type="protein sequence ID" value="AHA58123.1"/>
    <property type="molecule type" value="Genomic_DNA"/>
</dbReference>
<sequence>MAEEGGSDFPTFRSAGAGKYEVQNDVVKKMINKLRERLKPCFSKPMDQIIVNVRGKGYRWECEIPYRIIVPLDDYEYII</sequence>
<dbReference type="SUPFAM" id="SSF46894">
    <property type="entry name" value="C-terminal effector domain of the bipartite response regulators"/>
    <property type="match status" value="1"/>
</dbReference>
<organism evidence="3 4">
    <name type="scientific">Geobacillus genomosp. 3</name>
    <dbReference type="NCBI Taxonomy" id="1921421"/>
    <lineage>
        <taxon>Bacteria</taxon>
        <taxon>Bacillati</taxon>
        <taxon>Bacillota</taxon>
        <taxon>Bacilli</taxon>
        <taxon>Bacillales</taxon>
        <taxon>Anoxybacillaceae</taxon>
        <taxon>Geobacillus</taxon>
    </lineage>
</organism>
<proteinExistence type="predicted"/>
<name>V5LVP5_GEOG3</name>
<dbReference type="HOGENOM" id="CLU_2601046_0_0_9"/>
<evidence type="ECO:0000313" key="3">
    <source>
        <dbReference type="EMBL" id="AHA58123.1"/>
    </source>
</evidence>
<dbReference type="Proteomes" id="UP000015500">
    <property type="component" value="Chromosome"/>
</dbReference>
<dbReference type="AlphaFoldDB" id="V5LVP5"/>
<protein>
    <submittedName>
        <fullName evidence="3">Winged helix family two component transcriptional regulator</fullName>
    </submittedName>
</protein>
<keyword evidence="1" id="KW-0805">Transcription regulation</keyword>
<dbReference type="InterPro" id="IPR036388">
    <property type="entry name" value="WH-like_DNA-bd_sf"/>
</dbReference>
<dbReference type="KEGG" id="gjf:M493_04657"/>
<keyword evidence="4" id="KW-1185">Reference proteome</keyword>
<dbReference type="Gene3D" id="1.10.10.10">
    <property type="entry name" value="Winged helix-like DNA-binding domain superfamily/Winged helix DNA-binding domain"/>
    <property type="match status" value="1"/>
</dbReference>
<keyword evidence="2" id="KW-0804">Transcription</keyword>
<evidence type="ECO:0000256" key="1">
    <source>
        <dbReference type="ARBA" id="ARBA00023015"/>
    </source>
</evidence>
<accession>V5LVP5</accession>
<dbReference type="GO" id="GO:0003677">
    <property type="term" value="F:DNA binding"/>
    <property type="evidence" value="ECO:0007669"/>
    <property type="project" value="InterPro"/>
</dbReference>
<reference evidence="3 4" key="1">
    <citation type="journal article" date="2014" name="Genome Announc.">
        <title>Complete Genome Sequence of the Thermophilic Polychlorinated Biphenyl Degrader Geobacillus sp. Strain JF8 (NBRC 109937).</title>
        <authorList>
            <person name="Shintani M."/>
            <person name="Ohtsubo Y."/>
            <person name="Fukuda K."/>
            <person name="Hosoyama A."/>
            <person name="Ohji S."/>
            <person name="Yamazoe A."/>
            <person name="Fujita N."/>
            <person name="Nagata Y."/>
            <person name="Tsuda M."/>
            <person name="Hatta T."/>
            <person name="Kimbara K."/>
        </authorList>
    </citation>
    <scope>NUCLEOTIDE SEQUENCE [LARGE SCALE GENOMIC DNA]</scope>
    <source>
        <strain evidence="3 4">JF8</strain>
    </source>
</reference>